<dbReference type="Pfam" id="PF01575">
    <property type="entry name" value="MaoC_dehydratas"/>
    <property type="match status" value="1"/>
</dbReference>
<name>A0ABY9RL38_9BURK</name>
<accession>A0ABY9RL38</accession>
<evidence type="ECO:0000259" key="1">
    <source>
        <dbReference type="Pfam" id="PF01575"/>
    </source>
</evidence>
<dbReference type="InterPro" id="IPR029069">
    <property type="entry name" value="HotDog_dom_sf"/>
</dbReference>
<dbReference type="Proteomes" id="UP001181355">
    <property type="component" value="Chromosome"/>
</dbReference>
<evidence type="ECO:0000313" key="3">
    <source>
        <dbReference type="Proteomes" id="UP001181355"/>
    </source>
</evidence>
<dbReference type="SUPFAM" id="SSF54637">
    <property type="entry name" value="Thioesterase/thiol ester dehydrase-isomerase"/>
    <property type="match status" value="1"/>
</dbReference>
<dbReference type="RefSeq" id="WP_309483023.1">
    <property type="nucleotide sequence ID" value="NZ_CP133720.1"/>
</dbReference>
<proteinExistence type="predicted"/>
<evidence type="ECO:0000313" key="2">
    <source>
        <dbReference type="EMBL" id="WMW81544.1"/>
    </source>
</evidence>
<dbReference type="InterPro" id="IPR002539">
    <property type="entry name" value="MaoC-like_dom"/>
</dbReference>
<dbReference type="EMBL" id="CP133720">
    <property type="protein sequence ID" value="WMW81544.1"/>
    <property type="molecule type" value="Genomic_DNA"/>
</dbReference>
<protein>
    <submittedName>
        <fullName evidence="2">MaoC/PaaZ C-terminal domain-containing protein</fullName>
    </submittedName>
</protein>
<feature type="domain" description="MaoC-like" evidence="1">
    <location>
        <begin position="8"/>
        <end position="46"/>
    </location>
</feature>
<organism evidence="2 3">
    <name type="scientific">Undibacterium cyanobacteriorum</name>
    <dbReference type="NCBI Taxonomy" id="3073561"/>
    <lineage>
        <taxon>Bacteria</taxon>
        <taxon>Pseudomonadati</taxon>
        <taxon>Pseudomonadota</taxon>
        <taxon>Betaproteobacteria</taxon>
        <taxon>Burkholderiales</taxon>
        <taxon>Oxalobacteraceae</taxon>
        <taxon>Undibacterium</taxon>
    </lineage>
</organism>
<reference evidence="2" key="1">
    <citation type="submission" date="2023-09" db="EMBL/GenBank/DDBJ databases">
        <title>Undibacterium sp. 20NA77.5 isolated from freshwater.</title>
        <authorList>
            <person name="Le V."/>
            <person name="Ko S.-R."/>
            <person name="Ahn C.-Y."/>
            <person name="Oh H.-M."/>
        </authorList>
    </citation>
    <scope>NUCLEOTIDE SEQUENCE</scope>
    <source>
        <strain evidence="2">20NA77.5</strain>
    </source>
</reference>
<dbReference type="Gene3D" id="3.10.129.10">
    <property type="entry name" value="Hotdog Thioesterase"/>
    <property type="match status" value="1"/>
</dbReference>
<sequence length="274" mass="31324">MDYCFDLADVQQWAEFSGDYNPIHFSLDDARLAGMDELILHGMLALLPVKQEVSRSQKLRTDHSVSDLNVKGCDWSRFRALFRQPIPHGRRINIEQRGLDAGVNFKVCAQDTREEHFRGSLLGVESMHGDYRSHDFEFHTELLASEAEKFFQLYPAIQETWIALDAVVFASFMQSKLSILEDIAQVKMFELHGPKKRNKVVVQLSHTVSFDTRFFSNQNRDEIDWSGFSYAMALPSMVASEHQLAGTVLLPVVHADRLVMMIEIGLVAKFDQLN</sequence>
<gene>
    <name evidence="2" type="ORF">RF679_04490</name>
</gene>
<keyword evidence="3" id="KW-1185">Reference proteome</keyword>